<dbReference type="InterPro" id="IPR051603">
    <property type="entry name" value="Zinc-ADH_QOR/CCCR"/>
</dbReference>
<keyword evidence="5" id="KW-1185">Reference proteome</keyword>
<dbReference type="PANTHER" id="PTHR44154:SF1">
    <property type="entry name" value="QUINONE OXIDOREDUCTASE"/>
    <property type="match status" value="1"/>
</dbReference>
<evidence type="ECO:0000256" key="1">
    <source>
        <dbReference type="ARBA" id="ARBA00022857"/>
    </source>
</evidence>
<protein>
    <submittedName>
        <fullName evidence="4">GroES-like protein</fullName>
    </submittedName>
</protein>
<dbReference type="OrthoDB" id="203908at2759"/>
<dbReference type="GeneID" id="43596869"/>
<dbReference type="Gene3D" id="3.90.180.10">
    <property type="entry name" value="Medium-chain alcohol dehydrogenases, catalytic domain"/>
    <property type="match status" value="2"/>
</dbReference>
<dbReference type="STRING" id="2656787.A0A370TVY2"/>
<reference evidence="4 5" key="1">
    <citation type="journal article" date="2018" name="IMA Fungus">
        <title>IMA Genome-F 9: Draft genome sequence of Annulohypoxylon stygium, Aspergillus mulundensis, Berkeleyomyces basicola (syn. Thielaviopsis basicola), Ceratocystis smalleyi, two Cercospora beticola strains, Coleophoma cylindrospora, Fusarium fracticaudum, Phialophora cf. hyalina, and Morchella septimelata.</title>
        <authorList>
            <person name="Wingfield B.D."/>
            <person name="Bills G.F."/>
            <person name="Dong Y."/>
            <person name="Huang W."/>
            <person name="Nel W.J."/>
            <person name="Swalarsk-Parry B.S."/>
            <person name="Vaghefi N."/>
            <person name="Wilken P.M."/>
            <person name="An Z."/>
            <person name="de Beer Z.W."/>
            <person name="De Vos L."/>
            <person name="Chen L."/>
            <person name="Duong T.A."/>
            <person name="Gao Y."/>
            <person name="Hammerbacher A."/>
            <person name="Kikkert J.R."/>
            <person name="Li Y."/>
            <person name="Li H."/>
            <person name="Li K."/>
            <person name="Li Q."/>
            <person name="Liu X."/>
            <person name="Ma X."/>
            <person name="Naidoo K."/>
            <person name="Pethybridge S.J."/>
            <person name="Sun J."/>
            <person name="Steenkamp E.T."/>
            <person name="van der Nest M.A."/>
            <person name="van Wyk S."/>
            <person name="Wingfield M.J."/>
            <person name="Xiong C."/>
            <person name="Yue Q."/>
            <person name="Zhang X."/>
        </authorList>
    </citation>
    <scope>NUCLEOTIDE SEQUENCE [LARGE SCALE GENOMIC DNA]</scope>
    <source>
        <strain evidence="4 5">BP 5553</strain>
    </source>
</reference>
<evidence type="ECO:0000259" key="3">
    <source>
        <dbReference type="SMART" id="SM00829"/>
    </source>
</evidence>
<dbReference type="Proteomes" id="UP000254866">
    <property type="component" value="Unassembled WGS sequence"/>
</dbReference>
<dbReference type="InterPro" id="IPR011032">
    <property type="entry name" value="GroES-like_sf"/>
</dbReference>
<proteinExistence type="predicted"/>
<keyword evidence="1" id="KW-0521">NADP</keyword>
<dbReference type="Pfam" id="PF08240">
    <property type="entry name" value="ADH_N"/>
    <property type="match status" value="1"/>
</dbReference>
<dbReference type="EMBL" id="NPIC01000002">
    <property type="protein sequence ID" value="RDL39680.1"/>
    <property type="molecule type" value="Genomic_DNA"/>
</dbReference>
<dbReference type="SMART" id="SM00829">
    <property type="entry name" value="PKS_ER"/>
    <property type="match status" value="1"/>
</dbReference>
<organism evidence="4 5">
    <name type="scientific">Venustampulla echinocandica</name>
    <dbReference type="NCBI Taxonomy" id="2656787"/>
    <lineage>
        <taxon>Eukaryota</taxon>
        <taxon>Fungi</taxon>
        <taxon>Dikarya</taxon>
        <taxon>Ascomycota</taxon>
        <taxon>Pezizomycotina</taxon>
        <taxon>Leotiomycetes</taxon>
        <taxon>Helotiales</taxon>
        <taxon>Pleuroascaceae</taxon>
        <taxon>Venustampulla</taxon>
    </lineage>
</organism>
<dbReference type="SUPFAM" id="SSF51735">
    <property type="entry name" value="NAD(P)-binding Rossmann-fold domains"/>
    <property type="match status" value="1"/>
</dbReference>
<evidence type="ECO:0000256" key="2">
    <source>
        <dbReference type="SAM" id="MobiDB-lite"/>
    </source>
</evidence>
<dbReference type="InterPro" id="IPR013149">
    <property type="entry name" value="ADH-like_C"/>
</dbReference>
<dbReference type="Gene3D" id="3.40.50.720">
    <property type="entry name" value="NAD(P)-binding Rossmann-like Domain"/>
    <property type="match status" value="1"/>
</dbReference>
<dbReference type="PANTHER" id="PTHR44154">
    <property type="entry name" value="QUINONE OXIDOREDUCTASE"/>
    <property type="match status" value="1"/>
</dbReference>
<evidence type="ECO:0000313" key="5">
    <source>
        <dbReference type="Proteomes" id="UP000254866"/>
    </source>
</evidence>
<dbReference type="InterPro" id="IPR013154">
    <property type="entry name" value="ADH-like_N"/>
</dbReference>
<dbReference type="AlphaFoldDB" id="A0A370TVY2"/>
<accession>A0A370TVY2</accession>
<dbReference type="Pfam" id="PF00107">
    <property type="entry name" value="ADH_zinc_N"/>
    <property type="match status" value="1"/>
</dbReference>
<dbReference type="SUPFAM" id="SSF50129">
    <property type="entry name" value="GroES-like"/>
    <property type="match status" value="1"/>
</dbReference>
<dbReference type="CDD" id="cd08243">
    <property type="entry name" value="quinone_oxidoreductase_like_1"/>
    <property type="match status" value="1"/>
</dbReference>
<dbReference type="RefSeq" id="XP_031872336.1">
    <property type="nucleotide sequence ID" value="XM_032012643.1"/>
</dbReference>
<evidence type="ECO:0000313" key="4">
    <source>
        <dbReference type="EMBL" id="RDL39680.1"/>
    </source>
</evidence>
<feature type="region of interest" description="Disordered" evidence="2">
    <location>
        <begin position="78"/>
        <end position="98"/>
    </location>
</feature>
<feature type="compositionally biased region" description="Basic and acidic residues" evidence="2">
    <location>
        <begin position="89"/>
        <end position="98"/>
    </location>
</feature>
<gene>
    <name evidence="4" type="ORF">BP5553_04020</name>
</gene>
<feature type="domain" description="Enoyl reductase (ER)" evidence="3">
    <location>
        <begin position="21"/>
        <end position="375"/>
    </location>
</feature>
<dbReference type="GO" id="GO:0016491">
    <property type="term" value="F:oxidoreductase activity"/>
    <property type="evidence" value="ECO:0007669"/>
    <property type="project" value="InterPro"/>
</dbReference>
<comment type="caution">
    <text evidence="4">The sequence shown here is derived from an EMBL/GenBank/DDBJ whole genome shotgun (WGS) entry which is preliminary data.</text>
</comment>
<dbReference type="InterPro" id="IPR020843">
    <property type="entry name" value="ER"/>
</dbReference>
<dbReference type="InterPro" id="IPR036291">
    <property type="entry name" value="NAD(P)-bd_dom_sf"/>
</dbReference>
<sequence>MASKTMTTIPTMTAVVIHEAGGPEVLKVQQWPRPRPIVGQVLIRVKAFGLNRSEMFTRHLVFRYKGIESLSRGIVSGSMSSYHSGGSGENHEESSNILERRGSLTGHSPSVKFPRVLGIEAVGLVEESPGNEFEKGEVVATAMGGMGRLFDGGYAEFTCVPAGQVQAVKTKIPWEQLGALPEMMKTAWGSLYLSLQLKPEDKLLIRGGTTSIGLAALALAKGNCASVSLTTRKPERVEMLKNSGADDVFIDNGSIAKEVRRRHPEGFSKILELVGVTVLADSLKCAKEQGIVCLTGIAGGKWMMDHINPMELIPSTVSLTIYASTSPNKFAALDDIAQKVVDGSIKIPIKTYRLDQIVEAHKAMEENTAGAKIVVLT</sequence>
<name>A0A370TVY2_9HELO</name>